<dbReference type="AlphaFoldDB" id="A0A7W3JPB4"/>
<sequence>MIFSSNYDSDVNGLGILAVLVFLIPFLLILALAGYLISSFLYMRIFDKAGVQGKWRAWVPVYNYLILAKLGDLSPWWFLGALVGAGLLSGIPIVGALLYLVPLVLIVMYSWRVGLKLGKEWYYLLLFLIPGIGSLIWLAIMAFTSSRWSTALPLAPWSSSFLADNTVWDGVPPQHGGASPMPPAPGSYTPPTPPAPQS</sequence>
<proteinExistence type="predicted"/>
<feature type="region of interest" description="Disordered" evidence="1">
    <location>
        <begin position="174"/>
        <end position="198"/>
    </location>
</feature>
<dbReference type="Proteomes" id="UP000526083">
    <property type="component" value="Unassembled WGS sequence"/>
</dbReference>
<feature type="transmembrane region" description="Helical" evidence="2">
    <location>
        <begin position="77"/>
        <end position="109"/>
    </location>
</feature>
<keyword evidence="4" id="KW-1185">Reference proteome</keyword>
<evidence type="ECO:0000256" key="2">
    <source>
        <dbReference type="SAM" id="Phobius"/>
    </source>
</evidence>
<organism evidence="3 4">
    <name type="scientific">Microbacterium halimionae</name>
    <dbReference type="NCBI Taxonomy" id="1526413"/>
    <lineage>
        <taxon>Bacteria</taxon>
        <taxon>Bacillati</taxon>
        <taxon>Actinomycetota</taxon>
        <taxon>Actinomycetes</taxon>
        <taxon>Micrococcales</taxon>
        <taxon>Microbacteriaceae</taxon>
        <taxon>Microbacterium</taxon>
    </lineage>
</organism>
<keyword evidence="2" id="KW-0812">Transmembrane</keyword>
<keyword evidence="2" id="KW-0472">Membrane</keyword>
<keyword evidence="2" id="KW-1133">Transmembrane helix</keyword>
<evidence type="ECO:0000313" key="4">
    <source>
        <dbReference type="Proteomes" id="UP000526083"/>
    </source>
</evidence>
<evidence type="ECO:0000313" key="3">
    <source>
        <dbReference type="EMBL" id="MBA8816517.1"/>
    </source>
</evidence>
<accession>A0A7W3JPB4</accession>
<comment type="caution">
    <text evidence="3">The sequence shown here is derived from an EMBL/GenBank/DDBJ whole genome shotgun (WGS) entry which is preliminary data.</text>
</comment>
<name>A0A7W3JPB4_9MICO</name>
<dbReference type="EMBL" id="JACGWY010000002">
    <property type="protein sequence ID" value="MBA8816517.1"/>
    <property type="molecule type" value="Genomic_DNA"/>
</dbReference>
<protein>
    <submittedName>
        <fullName evidence="3">TRAP-type mannitol/chloroaromatic compound transport system permease small subunit</fullName>
    </submittedName>
</protein>
<dbReference type="RefSeq" id="WP_167047340.1">
    <property type="nucleotide sequence ID" value="NZ_JAAOZB010000001.1"/>
</dbReference>
<feature type="transmembrane region" description="Helical" evidence="2">
    <location>
        <begin position="55"/>
        <end position="71"/>
    </location>
</feature>
<reference evidence="3 4" key="1">
    <citation type="submission" date="2020-07" db="EMBL/GenBank/DDBJ databases">
        <title>Sequencing the genomes of 1000 actinobacteria strains.</title>
        <authorList>
            <person name="Klenk H.-P."/>
        </authorList>
    </citation>
    <scope>NUCLEOTIDE SEQUENCE [LARGE SCALE GENOMIC DNA]</scope>
    <source>
        <strain evidence="3 4">DSM 27576</strain>
    </source>
</reference>
<feature type="transmembrane region" description="Helical" evidence="2">
    <location>
        <begin position="121"/>
        <end position="143"/>
    </location>
</feature>
<feature type="compositionally biased region" description="Pro residues" evidence="1">
    <location>
        <begin position="180"/>
        <end position="198"/>
    </location>
</feature>
<evidence type="ECO:0000256" key="1">
    <source>
        <dbReference type="SAM" id="MobiDB-lite"/>
    </source>
</evidence>
<feature type="transmembrane region" description="Helical" evidence="2">
    <location>
        <begin position="14"/>
        <end position="43"/>
    </location>
</feature>
<gene>
    <name evidence="3" type="ORF">FHX48_001590</name>
</gene>